<organism evidence="2 3">
    <name type="scientific">Hyaloscypha hepaticicola</name>
    <dbReference type="NCBI Taxonomy" id="2082293"/>
    <lineage>
        <taxon>Eukaryota</taxon>
        <taxon>Fungi</taxon>
        <taxon>Dikarya</taxon>
        <taxon>Ascomycota</taxon>
        <taxon>Pezizomycotina</taxon>
        <taxon>Leotiomycetes</taxon>
        <taxon>Helotiales</taxon>
        <taxon>Hyaloscyphaceae</taxon>
        <taxon>Hyaloscypha</taxon>
    </lineage>
</organism>
<reference evidence="2 3" key="1">
    <citation type="submission" date="2016-05" db="EMBL/GenBank/DDBJ databases">
        <title>A degradative enzymes factory behind the ericoid mycorrhizal symbiosis.</title>
        <authorList>
            <consortium name="DOE Joint Genome Institute"/>
            <person name="Martino E."/>
            <person name="Morin E."/>
            <person name="Grelet G."/>
            <person name="Kuo A."/>
            <person name="Kohler A."/>
            <person name="Daghino S."/>
            <person name="Barry K."/>
            <person name="Choi C."/>
            <person name="Cichocki N."/>
            <person name="Clum A."/>
            <person name="Copeland A."/>
            <person name="Hainaut M."/>
            <person name="Haridas S."/>
            <person name="Labutti K."/>
            <person name="Lindquist E."/>
            <person name="Lipzen A."/>
            <person name="Khouja H.-R."/>
            <person name="Murat C."/>
            <person name="Ohm R."/>
            <person name="Olson A."/>
            <person name="Spatafora J."/>
            <person name="Veneault-Fourrey C."/>
            <person name="Henrissat B."/>
            <person name="Grigoriev I."/>
            <person name="Martin F."/>
            <person name="Perotto S."/>
        </authorList>
    </citation>
    <scope>NUCLEOTIDE SEQUENCE [LARGE SCALE GENOMIC DNA]</scope>
    <source>
        <strain evidence="2 3">UAMH 7357</strain>
    </source>
</reference>
<feature type="domain" description="2EXR" evidence="1">
    <location>
        <begin position="88"/>
        <end position="148"/>
    </location>
</feature>
<protein>
    <recommendedName>
        <fullName evidence="1">2EXR domain-containing protein</fullName>
    </recommendedName>
</protein>
<evidence type="ECO:0000313" key="2">
    <source>
        <dbReference type="EMBL" id="PMD18015.1"/>
    </source>
</evidence>
<proteinExistence type="predicted"/>
<dbReference type="AlphaFoldDB" id="A0A2J6PVG7"/>
<keyword evidence="3" id="KW-1185">Reference proteome</keyword>
<sequence length="171" mass="20113">MDQLQKHRQLIRLRIESLERRKKVLKPHEKWPTVKAVRQYQEWKSSFPVLGELSWSAAASKTKDTKSPPAKLHKFYFPISRVKDRPMFPQFSNLPPELRIQIWEYALFVPKFIEAQFCTQFFEPVFVCSQRNDLFSVCRESRAIALASIPDTVSLKALTLKPRLLPRTMLP</sequence>
<evidence type="ECO:0000313" key="3">
    <source>
        <dbReference type="Proteomes" id="UP000235672"/>
    </source>
</evidence>
<dbReference type="Pfam" id="PF20150">
    <property type="entry name" value="2EXR"/>
    <property type="match status" value="1"/>
</dbReference>
<gene>
    <name evidence="2" type="ORF">NA56DRAFT_256202</name>
</gene>
<dbReference type="InterPro" id="IPR045518">
    <property type="entry name" value="2EXR"/>
</dbReference>
<dbReference type="Proteomes" id="UP000235672">
    <property type="component" value="Unassembled WGS sequence"/>
</dbReference>
<dbReference type="EMBL" id="KZ613496">
    <property type="protein sequence ID" value="PMD18015.1"/>
    <property type="molecule type" value="Genomic_DNA"/>
</dbReference>
<name>A0A2J6PVG7_9HELO</name>
<accession>A0A2J6PVG7</accession>
<evidence type="ECO:0000259" key="1">
    <source>
        <dbReference type="Pfam" id="PF20150"/>
    </source>
</evidence>
<dbReference type="OrthoDB" id="3557569at2759"/>